<sequence length="385" mass="43128">MAHNTENDEVISGDSTDQHFATQSSSDRPRQHTSNKRARIEDVTPNRPSPTGKPTKAYAEFFLSERFSDMAISVGDQIFSTHRIVVCSQSTGLETALAETEDNVVHIDDETPEDVYGVFQYLYTGGYERTTGKDNTMARLAIKYGIVTLEQGLSGSLDVSLGPPLQGERNGHTRSSPVCGKPPHHIFWLHLTRHRYGRPFYNQFASNDPLHCRERCIYNDIATSQLEPPSHLAPPLDYPHGEMDDIELDGDDYIAVYDELVFGGDDLAALAVYDEMMLDGDSGYFIALYDELVSGREPAPPFQTRATTSQPTQATSSRPTQATSSHSTQALTPHPPPTWRLPYTTELMREIATRRGRCTVIHPDHKLFNVYSWLSNQKRLQVVPL</sequence>
<dbReference type="PROSITE" id="PS50097">
    <property type="entry name" value="BTB"/>
    <property type="match status" value="1"/>
</dbReference>
<dbReference type="EMBL" id="ML119759">
    <property type="protein sequence ID" value="RPA75661.1"/>
    <property type="molecule type" value="Genomic_DNA"/>
</dbReference>
<gene>
    <name evidence="3" type="ORF">BJ508DRAFT_331863</name>
</gene>
<feature type="domain" description="BTB" evidence="2">
    <location>
        <begin position="68"/>
        <end position="131"/>
    </location>
</feature>
<proteinExistence type="predicted"/>
<dbReference type="OrthoDB" id="6359816at2759"/>
<dbReference type="InterPro" id="IPR000210">
    <property type="entry name" value="BTB/POZ_dom"/>
</dbReference>
<reference evidence="3 4" key="1">
    <citation type="journal article" date="2018" name="Nat. Ecol. Evol.">
        <title>Pezizomycetes genomes reveal the molecular basis of ectomycorrhizal truffle lifestyle.</title>
        <authorList>
            <person name="Murat C."/>
            <person name="Payen T."/>
            <person name="Noel B."/>
            <person name="Kuo A."/>
            <person name="Morin E."/>
            <person name="Chen J."/>
            <person name="Kohler A."/>
            <person name="Krizsan K."/>
            <person name="Balestrini R."/>
            <person name="Da Silva C."/>
            <person name="Montanini B."/>
            <person name="Hainaut M."/>
            <person name="Levati E."/>
            <person name="Barry K.W."/>
            <person name="Belfiori B."/>
            <person name="Cichocki N."/>
            <person name="Clum A."/>
            <person name="Dockter R.B."/>
            <person name="Fauchery L."/>
            <person name="Guy J."/>
            <person name="Iotti M."/>
            <person name="Le Tacon F."/>
            <person name="Lindquist E.A."/>
            <person name="Lipzen A."/>
            <person name="Malagnac F."/>
            <person name="Mello A."/>
            <person name="Molinier V."/>
            <person name="Miyauchi S."/>
            <person name="Poulain J."/>
            <person name="Riccioni C."/>
            <person name="Rubini A."/>
            <person name="Sitrit Y."/>
            <person name="Splivallo R."/>
            <person name="Traeger S."/>
            <person name="Wang M."/>
            <person name="Zifcakova L."/>
            <person name="Wipf D."/>
            <person name="Zambonelli A."/>
            <person name="Paolocci F."/>
            <person name="Nowrousian M."/>
            <person name="Ottonello S."/>
            <person name="Baldrian P."/>
            <person name="Spatafora J.W."/>
            <person name="Henrissat B."/>
            <person name="Nagy L.G."/>
            <person name="Aury J.M."/>
            <person name="Wincker P."/>
            <person name="Grigoriev I.V."/>
            <person name="Bonfante P."/>
            <person name="Martin F.M."/>
        </authorList>
    </citation>
    <scope>NUCLEOTIDE SEQUENCE [LARGE SCALE GENOMIC DNA]</scope>
    <source>
        <strain evidence="3 4">RN42</strain>
    </source>
</reference>
<dbReference type="Proteomes" id="UP000275078">
    <property type="component" value="Unassembled WGS sequence"/>
</dbReference>
<organism evidence="3 4">
    <name type="scientific">Ascobolus immersus RN42</name>
    <dbReference type="NCBI Taxonomy" id="1160509"/>
    <lineage>
        <taxon>Eukaryota</taxon>
        <taxon>Fungi</taxon>
        <taxon>Dikarya</taxon>
        <taxon>Ascomycota</taxon>
        <taxon>Pezizomycotina</taxon>
        <taxon>Pezizomycetes</taxon>
        <taxon>Pezizales</taxon>
        <taxon>Ascobolaceae</taxon>
        <taxon>Ascobolus</taxon>
    </lineage>
</organism>
<feature type="compositionally biased region" description="Polar residues" evidence="1">
    <location>
        <begin position="322"/>
        <end position="331"/>
    </location>
</feature>
<feature type="region of interest" description="Disordered" evidence="1">
    <location>
        <begin position="1"/>
        <end position="55"/>
    </location>
</feature>
<evidence type="ECO:0000256" key="1">
    <source>
        <dbReference type="SAM" id="MobiDB-lite"/>
    </source>
</evidence>
<feature type="region of interest" description="Disordered" evidence="1">
    <location>
        <begin position="297"/>
        <end position="342"/>
    </location>
</feature>
<feature type="compositionally biased region" description="Low complexity" evidence="1">
    <location>
        <begin position="303"/>
        <end position="321"/>
    </location>
</feature>
<dbReference type="AlphaFoldDB" id="A0A3N4HUJ8"/>
<dbReference type="InterPro" id="IPR011333">
    <property type="entry name" value="SKP1/BTB/POZ_sf"/>
</dbReference>
<accession>A0A3N4HUJ8</accession>
<keyword evidence="4" id="KW-1185">Reference proteome</keyword>
<dbReference type="Gene3D" id="3.30.710.10">
    <property type="entry name" value="Potassium Channel Kv1.1, Chain A"/>
    <property type="match status" value="1"/>
</dbReference>
<dbReference type="SUPFAM" id="SSF54695">
    <property type="entry name" value="POZ domain"/>
    <property type="match status" value="1"/>
</dbReference>
<evidence type="ECO:0000313" key="4">
    <source>
        <dbReference type="Proteomes" id="UP000275078"/>
    </source>
</evidence>
<dbReference type="Pfam" id="PF00651">
    <property type="entry name" value="BTB"/>
    <property type="match status" value="1"/>
</dbReference>
<feature type="compositionally biased region" description="Polar residues" evidence="1">
    <location>
        <begin position="13"/>
        <end position="26"/>
    </location>
</feature>
<name>A0A3N4HUJ8_ASCIM</name>
<protein>
    <recommendedName>
        <fullName evidence="2">BTB domain-containing protein</fullName>
    </recommendedName>
</protein>
<evidence type="ECO:0000259" key="2">
    <source>
        <dbReference type="PROSITE" id="PS50097"/>
    </source>
</evidence>
<evidence type="ECO:0000313" key="3">
    <source>
        <dbReference type="EMBL" id="RPA75661.1"/>
    </source>
</evidence>